<keyword evidence="1" id="KW-0812">Transmembrane</keyword>
<proteinExistence type="predicted"/>
<evidence type="ECO:0000313" key="3">
    <source>
        <dbReference type="Proteomes" id="UP000184109"/>
    </source>
</evidence>
<dbReference type="RefSeq" id="WP_073119195.1">
    <property type="nucleotide sequence ID" value="NZ_BMEN01000002.1"/>
</dbReference>
<dbReference type="AlphaFoldDB" id="A0A1M5UAR4"/>
<organism evidence="2 3">
    <name type="scientific">Wenyingzhuangia marina</name>
    <dbReference type="NCBI Taxonomy" id="1195760"/>
    <lineage>
        <taxon>Bacteria</taxon>
        <taxon>Pseudomonadati</taxon>
        <taxon>Bacteroidota</taxon>
        <taxon>Flavobacteriia</taxon>
        <taxon>Flavobacteriales</taxon>
        <taxon>Flavobacteriaceae</taxon>
        <taxon>Wenyingzhuangia</taxon>
    </lineage>
</organism>
<name>A0A1M5UAR4_9FLAO</name>
<dbReference type="Proteomes" id="UP000184109">
    <property type="component" value="Unassembled WGS sequence"/>
</dbReference>
<accession>A0A1M5UAR4</accession>
<evidence type="ECO:0000313" key="2">
    <source>
        <dbReference type="EMBL" id="SHH60084.1"/>
    </source>
</evidence>
<keyword evidence="3" id="KW-1185">Reference proteome</keyword>
<evidence type="ECO:0000256" key="1">
    <source>
        <dbReference type="SAM" id="Phobius"/>
    </source>
</evidence>
<sequence>MEKLRLNNKIQFTIKIIASGVLFVVLLLTIVSYAAESYIKNKINDIKELSVKNIRVAWHCNHLYLQDVIYKKNEHHVSAKELEIINIQWFSLLKNKTIHLKEIVIKDVDLNLSNPNKKTNSKTLKDFEFTFKVNHLQIKNTNIIAVKAHQKLNIQSINASIENLEISKNNLSINNIKYTTSKGNYTNVTSDYKFTWDKIYTNQKTTTIYNAHLNPLISDAEWRKKHPYKKPITELKVPELSINNFDYNAIIQKKSIFINKILLKDALLTVLVDENKDPDPNAYKPLLNELLYSSKIPIKIQEIILENNRIDIEVISKKTKQKALIFFNQINANVYNVQNIKEHKINLELKALVLNKNTINLNIDFWLTPKLFPYTIKGNVSPFDFEQFNSFLLLNKRVRIRSGECTRLDFSIYGDNNKATGDIILDYKNVKIGLFDNDEYIVEKLPTFLVNQFLIKQNNIPDTKNYRTGNMYYKRPKNRSMYHSWWYTLKSGFQSVILPNIINPKELDH</sequence>
<keyword evidence="1" id="KW-1133">Transmembrane helix</keyword>
<keyword evidence="1" id="KW-0472">Membrane</keyword>
<protein>
    <recommendedName>
        <fullName evidence="4">DUF748 domain-containing protein</fullName>
    </recommendedName>
</protein>
<dbReference type="STRING" id="1195760.SAMN05444281_1138"/>
<gene>
    <name evidence="2" type="ORF">SAMN05444281_1138</name>
</gene>
<dbReference type="EMBL" id="FQXQ01000002">
    <property type="protein sequence ID" value="SHH60084.1"/>
    <property type="molecule type" value="Genomic_DNA"/>
</dbReference>
<reference evidence="3" key="1">
    <citation type="submission" date="2016-11" db="EMBL/GenBank/DDBJ databases">
        <authorList>
            <person name="Varghese N."/>
            <person name="Submissions S."/>
        </authorList>
    </citation>
    <scope>NUCLEOTIDE SEQUENCE [LARGE SCALE GENOMIC DNA]</scope>
    <source>
        <strain evidence="3">DSM 100572</strain>
    </source>
</reference>
<evidence type="ECO:0008006" key="4">
    <source>
        <dbReference type="Google" id="ProtNLM"/>
    </source>
</evidence>
<dbReference type="OrthoDB" id="1412480at2"/>
<feature type="transmembrane region" description="Helical" evidence="1">
    <location>
        <begin position="12"/>
        <end position="35"/>
    </location>
</feature>